<protein>
    <submittedName>
        <fullName evidence="3">Leucine rich repeat family protein</fullName>
    </submittedName>
</protein>
<keyword evidence="1" id="KW-0479">Metal-binding</keyword>
<dbReference type="Gene3D" id="1.10.4080.10">
    <property type="entry name" value="ADP-ribosylation/Crystallin J1"/>
    <property type="match status" value="1"/>
</dbReference>
<proteinExistence type="predicted"/>
<keyword evidence="1" id="KW-0460">Magnesium</keyword>
<dbReference type="PANTHER" id="PTHR16222:SF35">
    <property type="entry name" value="ADP-RIBOSYLGLYCOHYDROLASE"/>
    <property type="match status" value="1"/>
</dbReference>
<dbReference type="InterPro" id="IPR005502">
    <property type="entry name" value="Ribosyl_crysJ1"/>
</dbReference>
<feature type="binding site" evidence="1">
    <location>
        <position position="300"/>
    </location>
    <ligand>
        <name>Mg(2+)</name>
        <dbReference type="ChEBI" id="CHEBI:18420"/>
        <label>1</label>
    </ligand>
</feature>
<dbReference type="InterPro" id="IPR050792">
    <property type="entry name" value="ADP-ribosylglycohydrolase"/>
</dbReference>
<keyword evidence="2" id="KW-0175">Coiled coil</keyword>
<keyword evidence="4" id="KW-1185">Reference proteome</keyword>
<accession>A0A9Q0LNA1</accession>
<dbReference type="Pfam" id="PF03747">
    <property type="entry name" value="ADP_ribosyl_GH"/>
    <property type="match status" value="1"/>
</dbReference>
<dbReference type="GO" id="GO:0046872">
    <property type="term" value="F:metal ion binding"/>
    <property type="evidence" value="ECO:0007669"/>
    <property type="project" value="UniProtKB-KW"/>
</dbReference>
<feature type="binding site" evidence="1">
    <location>
        <position position="297"/>
    </location>
    <ligand>
        <name>Mg(2+)</name>
        <dbReference type="ChEBI" id="CHEBI:18420"/>
        <label>1</label>
    </ligand>
</feature>
<dbReference type="OMA" id="FDVGNTC"/>
<dbReference type="PANTHER" id="PTHR16222">
    <property type="entry name" value="ADP-RIBOSYLGLYCOHYDROLASE"/>
    <property type="match status" value="1"/>
</dbReference>
<evidence type="ECO:0000313" key="3">
    <source>
        <dbReference type="EMBL" id="KAJ5075655.1"/>
    </source>
</evidence>
<feature type="binding site" evidence="1">
    <location>
        <position position="299"/>
    </location>
    <ligand>
        <name>Mg(2+)</name>
        <dbReference type="ChEBI" id="CHEBI:18420"/>
        <label>1</label>
    </ligand>
</feature>
<name>A0A9Q0LNA1_ANAIG</name>
<evidence type="ECO:0000256" key="2">
    <source>
        <dbReference type="SAM" id="Coils"/>
    </source>
</evidence>
<comment type="cofactor">
    <cofactor evidence="1">
        <name>Mg(2+)</name>
        <dbReference type="ChEBI" id="CHEBI:18420"/>
    </cofactor>
    <text evidence="1">Binds 2 magnesium ions per subunit.</text>
</comment>
<dbReference type="Proteomes" id="UP001149090">
    <property type="component" value="Unassembled WGS sequence"/>
</dbReference>
<dbReference type="OrthoDB" id="410104at2759"/>
<evidence type="ECO:0000256" key="1">
    <source>
        <dbReference type="PIRSR" id="PIRSR605502-1"/>
    </source>
</evidence>
<feature type="binding site" evidence="1">
    <location>
        <position position="86"/>
    </location>
    <ligand>
        <name>Mg(2+)</name>
        <dbReference type="ChEBI" id="CHEBI:18420"/>
        <label>1</label>
    </ligand>
</feature>
<gene>
    <name evidence="3" type="ORF">M0811_07225</name>
</gene>
<dbReference type="EMBL" id="JAPDFW010000064">
    <property type="protein sequence ID" value="KAJ5075655.1"/>
    <property type="molecule type" value="Genomic_DNA"/>
</dbReference>
<evidence type="ECO:0000313" key="4">
    <source>
        <dbReference type="Proteomes" id="UP001149090"/>
    </source>
</evidence>
<dbReference type="AlphaFoldDB" id="A0A9Q0LNA1"/>
<feature type="binding site" evidence="1">
    <location>
        <position position="84"/>
    </location>
    <ligand>
        <name>Mg(2+)</name>
        <dbReference type="ChEBI" id="CHEBI:18420"/>
        <label>1</label>
    </ligand>
</feature>
<feature type="coiled-coil region" evidence="2">
    <location>
        <begin position="354"/>
        <end position="387"/>
    </location>
</feature>
<organism evidence="3 4">
    <name type="scientific">Anaeramoeba ignava</name>
    <name type="common">Anaerobic marine amoeba</name>
    <dbReference type="NCBI Taxonomy" id="1746090"/>
    <lineage>
        <taxon>Eukaryota</taxon>
        <taxon>Metamonada</taxon>
        <taxon>Anaeramoebidae</taxon>
        <taxon>Anaeramoeba</taxon>
    </lineage>
</organism>
<reference evidence="3" key="1">
    <citation type="submission" date="2022-10" db="EMBL/GenBank/DDBJ databases">
        <title>Novel sulphate-reducing endosymbionts in the free-living metamonad Anaeramoeba.</title>
        <authorList>
            <person name="Jerlstrom-Hultqvist J."/>
            <person name="Cepicka I."/>
            <person name="Gallot-Lavallee L."/>
            <person name="Salas-Leiva D."/>
            <person name="Curtis B.A."/>
            <person name="Zahonova K."/>
            <person name="Pipaliya S."/>
            <person name="Dacks J."/>
            <person name="Roger A.J."/>
        </authorList>
    </citation>
    <scope>NUCLEOTIDE SEQUENCE</scope>
    <source>
        <strain evidence="3">BMAN</strain>
    </source>
</reference>
<comment type="caution">
    <text evidence="3">The sequence shown here is derived from an EMBL/GenBank/DDBJ whole genome shotgun (WGS) entry which is preliminary data.</text>
</comment>
<dbReference type="InterPro" id="IPR036705">
    <property type="entry name" value="Ribosyl_crysJ1_sf"/>
</dbReference>
<sequence length="405" mass="45463">MSTKESRLILKCIKKQNWDKMKEVYKGKWEEIDKALGSLIGAGIGDSTGSRLEFLGHKPKEEEVKEALLMPGGGIWGVSSGQLTDDTEMALSLAHALVNPINTSNSKFNINSIAYYYSFWFKSKPFDIGNTTKKAISFISNLNPTDPNLANLMIQNSLKVNIKSKANGSLMRATPLAIWGYKLPVLQLAECAKRESQLTHPNPTCCDAVASYVIACSHLITNQEDNKGAFNKAYNWVKNQGNKEVIEWLDLAKQDINIPFYPEQGFIKIAFIHAFRHLFLGTDFLQALKCILEGGGDTDTNAAIVCGLLGAFHGISRLPHHMVSTLLNCNFQNGVIRPLEFLPSLIPYYVRVLLEKAPDDLEKKEKEKEKIQNLNQNLNQIQNLNQENNLYVNLEILDKIQHKEL</sequence>
<feature type="binding site" evidence="1">
    <location>
        <position position="85"/>
    </location>
    <ligand>
        <name>Mg(2+)</name>
        <dbReference type="ChEBI" id="CHEBI:18420"/>
        <label>1</label>
    </ligand>
</feature>
<dbReference type="SUPFAM" id="SSF101478">
    <property type="entry name" value="ADP-ribosylglycohydrolase"/>
    <property type="match status" value="1"/>
</dbReference>